<dbReference type="Gene3D" id="3.90.199.10">
    <property type="entry name" value="Topoisomerase II, domain 5"/>
    <property type="match status" value="2"/>
</dbReference>
<dbReference type="CDD" id="cd00187">
    <property type="entry name" value="TOP4c"/>
    <property type="match status" value="1"/>
</dbReference>
<keyword evidence="8" id="KW-0175">Coiled coil</keyword>
<dbReference type="PANTHER" id="PTHR43493">
    <property type="entry name" value="DNA GYRASE/TOPOISOMERASE SUBUNIT A"/>
    <property type="match status" value="1"/>
</dbReference>
<dbReference type="SUPFAM" id="SSF56719">
    <property type="entry name" value="Type II DNA topoisomerase"/>
    <property type="match status" value="1"/>
</dbReference>
<evidence type="ECO:0000256" key="7">
    <source>
        <dbReference type="PROSITE-ProRule" id="PRU01384"/>
    </source>
</evidence>
<sequence>MTSASEQAQSTEQEKSVDSAVSASDDTPVEYEGAVQSTVPTVKLEDELKQSFIDYAMSVIVDRALPDVRDGLKPVHRRVLYDMYDLKIWHNGPTKKSARVVGDVIGRFHPHGDAAVYETIVRMAQWFSMRAPLIYGQGNFGNLDGDGAAAMRYTEVRMTKIAEMMLQDIDKETVNTYPNYDGNEQIPEVLPTRYPNLLVNGSAGIAVGLATNIPPHNLAEVIDGTLALLANPNLTLDELMTYIPGPDFPTGGLIISSPDIKKAYATGRGRCVIRACTHVETDKQGRSTIYVDEIPYMVNKSAIVKEIAELVREKKIEGIAEVNDLSDKDNQVRIAIDLKRDAYEEAVLNNLYQHTSMQSSFSFNVIALVNNRPKQLSLLEILQEFLKFRREVVTRRTVYLLRQDRRKAFYNEGLIVATSNIERVIEIIKGSDNAEEARARLMQEEWGGSQVASVMEFDDLGENICLPLGIDPNCGLHVHATGADESKPRHELALAAAAGTLPSTYHLSEEQARGILALQLQRLTHLATDEIKADYENLKRNIHDYLEILNSTERMNEVIRTELEEAKNTFRDPRRSTFINVDGYISKADLISRQAVLVTLSHEGYIKYQDLSLYGATNRGTKGNNAAKLKDEDYIETSTVCNSHDNIMCFTNKGRCFVTKVYELPTSNNRTWRGRPVQNLFDLQEGEAVRRVLPLSAEVEAQIDSTYIVFATVKGSVKRSALKDFKNHISRANGSGIKAINVADDDELIAVELSHGEDDILLFTSNGRVLRFCEYVNSQKAGDADSADSADLADAADTAELADVEVADNDSDAESEGDEDSLSDSERIAKELNGLQNYLALRKSGGGIRISGRAAGTIKGIKLAKGAKLAGMIVVSESELENEKLNYILITEQGEGKRGRLISLMGKRRRGSQGIACCSRVARDEVVVGVISAHEDSDYLVFSNNGSLLRSHVSDISVRGRNAGYMRIKRIDEDEHIIGLQEIPPEVVAAIDESAEKRRLEAAGMLSESSEAEADTETQAAEKASAAADLDFEDGSENAPAAEENDEL</sequence>
<dbReference type="InterPro" id="IPR006691">
    <property type="entry name" value="GyrA/parC_rep"/>
</dbReference>
<proteinExistence type="inferred from homology"/>
<keyword evidence="4 7" id="KW-0799">Topoisomerase</keyword>
<dbReference type="GO" id="GO:0003677">
    <property type="term" value="F:DNA binding"/>
    <property type="evidence" value="ECO:0007669"/>
    <property type="project" value="UniProtKB-UniRule"/>
</dbReference>
<feature type="compositionally biased region" description="Polar residues" evidence="9">
    <location>
        <begin position="1"/>
        <end position="11"/>
    </location>
</feature>
<evidence type="ECO:0000313" key="12">
    <source>
        <dbReference type="Proteomes" id="UP000886829"/>
    </source>
</evidence>
<organism evidence="11 12">
    <name type="scientific">Candidatus Anaerobiospirillum pullistercoris</name>
    <dbReference type="NCBI Taxonomy" id="2838452"/>
    <lineage>
        <taxon>Bacteria</taxon>
        <taxon>Pseudomonadati</taxon>
        <taxon>Pseudomonadota</taxon>
        <taxon>Gammaproteobacteria</taxon>
        <taxon>Aeromonadales</taxon>
        <taxon>Succinivibrionaceae</taxon>
        <taxon>Anaerobiospirillum</taxon>
    </lineage>
</organism>
<dbReference type="NCBIfam" id="TIGR01063">
    <property type="entry name" value="gyrA"/>
    <property type="match status" value="1"/>
</dbReference>
<evidence type="ECO:0000256" key="6">
    <source>
        <dbReference type="ARBA" id="ARBA00023235"/>
    </source>
</evidence>
<dbReference type="Gene3D" id="1.10.268.10">
    <property type="entry name" value="Topoisomerase, domain 3"/>
    <property type="match status" value="2"/>
</dbReference>
<reference evidence="11" key="1">
    <citation type="journal article" date="2021" name="PeerJ">
        <title>Extensive microbial diversity within the chicken gut microbiome revealed by metagenomics and culture.</title>
        <authorList>
            <person name="Gilroy R."/>
            <person name="Ravi A."/>
            <person name="Getino M."/>
            <person name="Pursley I."/>
            <person name="Horton D.L."/>
            <person name="Alikhan N.F."/>
            <person name="Baker D."/>
            <person name="Gharbi K."/>
            <person name="Hall N."/>
            <person name="Watson M."/>
            <person name="Adriaenssens E.M."/>
            <person name="Foster-Nyarko E."/>
            <person name="Jarju S."/>
            <person name="Secka A."/>
            <person name="Antonio M."/>
            <person name="Oren A."/>
            <person name="Chaudhuri R.R."/>
            <person name="La Ragione R."/>
            <person name="Hildebrand F."/>
            <person name="Pallen M.J."/>
        </authorList>
    </citation>
    <scope>NUCLEOTIDE SEQUENCE</scope>
    <source>
        <strain evidence="11">USASDec5-558</strain>
    </source>
</reference>
<feature type="domain" description="Topo IIA-type catalytic" evidence="10">
    <location>
        <begin position="65"/>
        <end position="590"/>
    </location>
</feature>
<accession>A0A9D1WEX7</accession>
<dbReference type="GO" id="GO:0006265">
    <property type="term" value="P:DNA topological change"/>
    <property type="evidence" value="ECO:0007669"/>
    <property type="project" value="UniProtKB-UniRule"/>
</dbReference>
<feature type="coiled-coil region" evidence="8">
    <location>
        <begin position="535"/>
        <end position="569"/>
    </location>
</feature>
<evidence type="ECO:0000256" key="2">
    <source>
        <dbReference type="ARBA" id="ARBA00008263"/>
    </source>
</evidence>
<comment type="catalytic activity">
    <reaction evidence="1 7">
        <text>ATP-dependent breakage, passage and rejoining of double-stranded DNA.</text>
        <dbReference type="EC" id="5.6.2.2"/>
    </reaction>
</comment>
<dbReference type="PROSITE" id="PS52040">
    <property type="entry name" value="TOPO_IIA"/>
    <property type="match status" value="1"/>
</dbReference>
<comment type="similarity">
    <text evidence="2">Belongs to the type II topoisomerase GyrA/ParC subunit family.</text>
</comment>
<evidence type="ECO:0000256" key="1">
    <source>
        <dbReference type="ARBA" id="ARBA00000185"/>
    </source>
</evidence>
<dbReference type="NCBIfam" id="NF004043">
    <property type="entry name" value="PRK05560.1"/>
    <property type="match status" value="1"/>
</dbReference>
<feature type="region of interest" description="Disordered" evidence="9">
    <location>
        <begin position="1"/>
        <end position="32"/>
    </location>
</feature>
<gene>
    <name evidence="11" type="primary">gyrA</name>
    <name evidence="11" type="ORF">H9850_09980</name>
</gene>
<dbReference type="GO" id="GO:0003918">
    <property type="term" value="F:DNA topoisomerase type II (double strand cut, ATP-hydrolyzing) activity"/>
    <property type="evidence" value="ECO:0007669"/>
    <property type="project" value="UniProtKB-EC"/>
</dbReference>
<dbReference type="GO" id="GO:0005737">
    <property type="term" value="C:cytoplasm"/>
    <property type="evidence" value="ECO:0007669"/>
    <property type="project" value="TreeGrafter"/>
</dbReference>
<evidence type="ECO:0000313" key="11">
    <source>
        <dbReference type="EMBL" id="HIX57780.1"/>
    </source>
</evidence>
<dbReference type="GO" id="GO:0005524">
    <property type="term" value="F:ATP binding"/>
    <property type="evidence" value="ECO:0007669"/>
    <property type="project" value="InterPro"/>
</dbReference>
<dbReference type="FunFam" id="3.30.1360.40:FF:000002">
    <property type="entry name" value="DNA gyrase subunit A"/>
    <property type="match status" value="1"/>
</dbReference>
<feature type="compositionally biased region" description="Low complexity" evidence="9">
    <location>
        <begin position="1017"/>
        <end position="1028"/>
    </location>
</feature>
<evidence type="ECO:0000259" key="10">
    <source>
        <dbReference type="PROSITE" id="PS52040"/>
    </source>
</evidence>
<dbReference type="SUPFAM" id="SSF101904">
    <property type="entry name" value="GyrA/ParC C-terminal domain-like"/>
    <property type="match status" value="2"/>
</dbReference>
<dbReference type="EMBL" id="DXEV01000198">
    <property type="protein sequence ID" value="HIX57780.1"/>
    <property type="molecule type" value="Genomic_DNA"/>
</dbReference>
<feature type="compositionally biased region" description="Acidic residues" evidence="9">
    <location>
        <begin position="803"/>
        <end position="823"/>
    </location>
</feature>
<feature type="region of interest" description="Disordered" evidence="9">
    <location>
        <begin position="1001"/>
        <end position="1048"/>
    </location>
</feature>
<dbReference type="InterPro" id="IPR013760">
    <property type="entry name" value="Topo_IIA-like_dom_sf"/>
</dbReference>
<dbReference type="InterPro" id="IPR013758">
    <property type="entry name" value="Topo_IIA_A/C_ab"/>
</dbReference>
<dbReference type="InterPro" id="IPR013757">
    <property type="entry name" value="Topo_IIA_A_a_sf"/>
</dbReference>
<dbReference type="EC" id="5.6.2.2" evidence="3"/>
<dbReference type="PANTHER" id="PTHR43493:SF5">
    <property type="entry name" value="DNA GYRASE SUBUNIT A, CHLOROPLASTIC_MITOCHONDRIAL"/>
    <property type="match status" value="1"/>
</dbReference>
<dbReference type="SMART" id="SM00434">
    <property type="entry name" value="TOP4c"/>
    <property type="match status" value="1"/>
</dbReference>
<comment type="caution">
    <text evidence="11">The sequence shown here is derived from an EMBL/GenBank/DDBJ whole genome shotgun (WGS) entry which is preliminary data.</text>
</comment>
<dbReference type="AlphaFoldDB" id="A0A9D1WEX7"/>
<protein>
    <recommendedName>
        <fullName evidence="3">DNA topoisomerase (ATP-hydrolyzing)</fullName>
        <ecNumber evidence="3">5.6.2.2</ecNumber>
    </recommendedName>
</protein>
<feature type="region of interest" description="Disordered" evidence="9">
    <location>
        <begin position="803"/>
        <end position="824"/>
    </location>
</feature>
<evidence type="ECO:0000256" key="5">
    <source>
        <dbReference type="ARBA" id="ARBA00023125"/>
    </source>
</evidence>
<evidence type="ECO:0000256" key="8">
    <source>
        <dbReference type="SAM" id="Coils"/>
    </source>
</evidence>
<dbReference type="GO" id="GO:0009330">
    <property type="term" value="C:DNA topoisomerase type II (double strand cut, ATP-hydrolyzing) complex"/>
    <property type="evidence" value="ECO:0007669"/>
    <property type="project" value="TreeGrafter"/>
</dbReference>
<feature type="active site" description="O-(5'-phospho-DNA)-tyrosine intermediate" evidence="7">
    <location>
        <position position="153"/>
    </location>
</feature>
<dbReference type="Gene3D" id="3.30.1360.40">
    <property type="match status" value="1"/>
</dbReference>
<dbReference type="Gene3D" id="2.120.10.90">
    <property type="entry name" value="DNA gyrase/topoisomerase IV, subunit A, C-terminal"/>
    <property type="match status" value="1"/>
</dbReference>
<keyword evidence="6 7" id="KW-0413">Isomerase</keyword>
<dbReference type="InterPro" id="IPR035516">
    <property type="entry name" value="Gyrase/topoIV_suA_C"/>
</dbReference>
<evidence type="ECO:0000256" key="9">
    <source>
        <dbReference type="SAM" id="MobiDB-lite"/>
    </source>
</evidence>
<dbReference type="InterPro" id="IPR002205">
    <property type="entry name" value="Topo_IIA_dom_A"/>
</dbReference>
<name>A0A9D1WEX7_9GAMM</name>
<dbReference type="Proteomes" id="UP000886829">
    <property type="component" value="Unassembled WGS sequence"/>
</dbReference>
<dbReference type="Pfam" id="PF00521">
    <property type="entry name" value="DNA_topoisoIV"/>
    <property type="match status" value="1"/>
</dbReference>
<dbReference type="Pfam" id="PF03989">
    <property type="entry name" value="DNA_gyraseA_C"/>
    <property type="match status" value="6"/>
</dbReference>
<evidence type="ECO:0000256" key="3">
    <source>
        <dbReference type="ARBA" id="ARBA00012895"/>
    </source>
</evidence>
<evidence type="ECO:0000256" key="4">
    <source>
        <dbReference type="ARBA" id="ARBA00023029"/>
    </source>
</evidence>
<dbReference type="InterPro" id="IPR050220">
    <property type="entry name" value="Type_II_DNA_Topoisomerases"/>
</dbReference>
<keyword evidence="5 7" id="KW-0238">DNA-binding</keyword>
<reference evidence="11" key="2">
    <citation type="submission" date="2021-04" db="EMBL/GenBank/DDBJ databases">
        <authorList>
            <person name="Gilroy R."/>
        </authorList>
    </citation>
    <scope>NUCLEOTIDE SEQUENCE</scope>
    <source>
        <strain evidence="11">USASDec5-558</strain>
    </source>
</reference>